<dbReference type="Pfam" id="PF08437">
    <property type="entry name" value="Glyco_transf_8C"/>
    <property type="match status" value="1"/>
</dbReference>
<accession>A0AAJ1N3L1</accession>
<comment type="caution">
    <text evidence="10">The sequence shown here is derived from an EMBL/GenBank/DDBJ whole genome shotgun (WGS) entry which is preliminary data.</text>
</comment>
<dbReference type="RefSeq" id="WP_274713831.1">
    <property type="nucleotide sequence ID" value="NZ_JAILSO010000131.1"/>
</dbReference>
<dbReference type="Pfam" id="PF01501">
    <property type="entry name" value="Glyco_transf_8"/>
    <property type="match status" value="1"/>
</dbReference>
<dbReference type="InterPro" id="IPR050748">
    <property type="entry name" value="Glycosyltrans_8_dom-fam"/>
</dbReference>
<dbReference type="EMBL" id="JAILSO010000131">
    <property type="protein sequence ID" value="MDE1480447.1"/>
    <property type="molecule type" value="Genomic_DNA"/>
</dbReference>
<evidence type="ECO:0000256" key="6">
    <source>
        <dbReference type="ARBA" id="ARBA00022723"/>
    </source>
</evidence>
<reference evidence="10" key="2">
    <citation type="journal article" date="2022" name="J. Evol. Biol.">
        <title>Pre- and post-association barriers to host switching in sympatric mutualists.</title>
        <authorList>
            <person name="Dinges Z.M."/>
            <person name="Phillips R.K."/>
            <person name="Lively C.M."/>
            <person name="Bashey F."/>
        </authorList>
    </citation>
    <scope>NUCLEOTIDE SEQUENCE</scope>
    <source>
        <strain evidence="10">MC_266_E_2016</strain>
    </source>
</reference>
<keyword evidence="8" id="KW-0448">Lipopolysaccharide biosynthesis</keyword>
<feature type="domain" description="Glycosyl transferase family 8 C-terminal" evidence="9">
    <location>
        <begin position="273"/>
        <end position="325"/>
    </location>
</feature>
<evidence type="ECO:0000256" key="3">
    <source>
        <dbReference type="ARBA" id="ARBA00006351"/>
    </source>
</evidence>
<dbReference type="CDD" id="cd04194">
    <property type="entry name" value="GT8_A4GalT_like"/>
    <property type="match status" value="1"/>
</dbReference>
<dbReference type="InterPro" id="IPR002495">
    <property type="entry name" value="Glyco_trans_8"/>
</dbReference>
<dbReference type="AlphaFoldDB" id="A0AAJ1N3L1"/>
<name>A0AAJ1N3L1_XENBV</name>
<reference evidence="10" key="1">
    <citation type="submission" date="2021-08" db="EMBL/GenBank/DDBJ databases">
        <authorList>
            <person name="Papudeshi B."/>
            <person name="Bashey-Visser F."/>
        </authorList>
    </citation>
    <scope>NUCLEOTIDE SEQUENCE</scope>
    <source>
        <strain evidence="10">MC_266_E_2016</strain>
    </source>
</reference>
<evidence type="ECO:0000259" key="9">
    <source>
        <dbReference type="Pfam" id="PF08437"/>
    </source>
</evidence>
<proteinExistence type="inferred from homology"/>
<dbReference type="GO" id="GO:0046872">
    <property type="term" value="F:metal ion binding"/>
    <property type="evidence" value="ECO:0007669"/>
    <property type="project" value="UniProtKB-KW"/>
</dbReference>
<dbReference type="Proteomes" id="UP001222434">
    <property type="component" value="Unassembled WGS sequence"/>
</dbReference>
<keyword evidence="5" id="KW-0808">Transferase</keyword>
<sequence length="328" mass="38363">MVVGYRVFLVEQNSNAMISNIIKFKEDIISGEADSDIFHIAFGVDEAFIKPAGVNIHSIVANNQIQFFHFHLLITHIKDFDLNRLKQIPEKNCTITLYWFDEEIFKSFQEKDELPISMYYRLLAPEILKDITDKVLYLDADMLCLSEISKLKGIEFGTNVVCAVHDDCVDKGHIKSLNLNTGSLYFNSGMLFINIPLWISNNVFDRFLAKIEQRNYLFPDQDVLNIILQGSVIYLPKEFNFFSSQINDFEKNIVFLHFAGTPKPWKSWCKNADFYLEFYRRSPWKDIPIELPVTYKQSKMYSKKLLSDKNYIAGFSWYVKYLIGKFIH</sequence>
<gene>
    <name evidence="10" type="ORF">KKJ01_20060</name>
</gene>
<dbReference type="Gene3D" id="3.90.550.10">
    <property type="entry name" value="Spore Coat Polysaccharide Biosynthesis Protein SpsA, Chain A"/>
    <property type="match status" value="1"/>
</dbReference>
<dbReference type="InterPro" id="IPR029044">
    <property type="entry name" value="Nucleotide-diphossugar_trans"/>
</dbReference>
<keyword evidence="6" id="KW-0479">Metal-binding</keyword>
<comment type="cofactor">
    <cofactor evidence="1">
        <name>Mg(2+)</name>
        <dbReference type="ChEBI" id="CHEBI:18420"/>
    </cofactor>
</comment>
<dbReference type="SUPFAM" id="SSF53448">
    <property type="entry name" value="Nucleotide-diphospho-sugar transferases"/>
    <property type="match status" value="1"/>
</dbReference>
<comment type="similarity">
    <text evidence="3">Belongs to the glycosyltransferase 8 family.</text>
</comment>
<dbReference type="PANTHER" id="PTHR13778">
    <property type="entry name" value="GLYCOSYLTRANSFERASE 8 DOMAIN-CONTAINING PROTEIN"/>
    <property type="match status" value="1"/>
</dbReference>
<dbReference type="PANTHER" id="PTHR13778:SF47">
    <property type="entry name" value="LIPOPOLYSACCHARIDE 1,3-GALACTOSYLTRANSFERASE"/>
    <property type="match status" value="1"/>
</dbReference>
<keyword evidence="7" id="KW-0460">Magnesium</keyword>
<dbReference type="InterPro" id="IPR013645">
    <property type="entry name" value="Glyco_transf_8N"/>
</dbReference>
<organism evidence="10 11">
    <name type="scientific">Xenorhabdus bovienii</name>
    <name type="common">Xenorhabdus nematophila subsp. bovienii</name>
    <dbReference type="NCBI Taxonomy" id="40576"/>
    <lineage>
        <taxon>Bacteria</taxon>
        <taxon>Pseudomonadati</taxon>
        <taxon>Pseudomonadota</taxon>
        <taxon>Gammaproteobacteria</taxon>
        <taxon>Enterobacterales</taxon>
        <taxon>Morganellaceae</taxon>
        <taxon>Xenorhabdus</taxon>
    </lineage>
</organism>
<evidence type="ECO:0000256" key="7">
    <source>
        <dbReference type="ARBA" id="ARBA00022842"/>
    </source>
</evidence>
<evidence type="ECO:0000256" key="2">
    <source>
        <dbReference type="ARBA" id="ARBA00004713"/>
    </source>
</evidence>
<evidence type="ECO:0000256" key="5">
    <source>
        <dbReference type="ARBA" id="ARBA00022679"/>
    </source>
</evidence>
<keyword evidence="4" id="KW-0328">Glycosyltransferase</keyword>
<comment type="pathway">
    <text evidence="2">Bacterial outer membrane biogenesis; LPS core biosynthesis.</text>
</comment>
<evidence type="ECO:0000256" key="8">
    <source>
        <dbReference type="ARBA" id="ARBA00022985"/>
    </source>
</evidence>
<evidence type="ECO:0000313" key="10">
    <source>
        <dbReference type="EMBL" id="MDE1480447.1"/>
    </source>
</evidence>
<evidence type="ECO:0000313" key="11">
    <source>
        <dbReference type="Proteomes" id="UP001222434"/>
    </source>
</evidence>
<evidence type="ECO:0000256" key="1">
    <source>
        <dbReference type="ARBA" id="ARBA00001946"/>
    </source>
</evidence>
<dbReference type="GO" id="GO:0008918">
    <property type="term" value="F:lipopolysaccharide 3-alpha-galactosyltransferase activity"/>
    <property type="evidence" value="ECO:0007669"/>
    <property type="project" value="InterPro"/>
</dbReference>
<evidence type="ECO:0000256" key="4">
    <source>
        <dbReference type="ARBA" id="ARBA00022676"/>
    </source>
</evidence>
<protein>
    <recommendedName>
        <fullName evidence="9">Glycosyl transferase family 8 C-terminal domain-containing protein</fullName>
    </recommendedName>
</protein>